<dbReference type="AlphaFoldDB" id="J9F1E0"/>
<reference evidence="2" key="1">
    <citation type="submission" date="2012-08" db="EMBL/GenBank/DDBJ databases">
        <title>The Genome Sequence of Wuchereria bancrofti.</title>
        <authorList>
            <person name="Nutman T.B."/>
            <person name="Fink D.L."/>
            <person name="Russ C."/>
            <person name="Young S."/>
            <person name="Zeng Q."/>
            <person name="Koehrsen M."/>
            <person name="Alvarado L."/>
            <person name="Berlin A."/>
            <person name="Chapman S.B."/>
            <person name="Chen Z."/>
            <person name="Freedman E."/>
            <person name="Gellesch M."/>
            <person name="Goldberg J."/>
            <person name="Griggs A."/>
            <person name="Gujja S."/>
            <person name="Heilman E.R."/>
            <person name="Heiman D."/>
            <person name="Hepburn T."/>
            <person name="Howarth C."/>
            <person name="Jen D."/>
            <person name="Larson L."/>
            <person name="Lewis B."/>
            <person name="Mehta T."/>
            <person name="Park D."/>
            <person name="Pearson M."/>
            <person name="Roberts A."/>
            <person name="Saif S."/>
            <person name="Shea T."/>
            <person name="Shenoy N."/>
            <person name="Sisk P."/>
            <person name="Stolte C."/>
            <person name="Sykes S."/>
            <person name="Walk T."/>
            <person name="White J."/>
            <person name="Yandava C."/>
            <person name="Haas B."/>
            <person name="Henn M.R."/>
            <person name="Nusbaum C."/>
            <person name="Birren B."/>
        </authorList>
    </citation>
    <scope>NUCLEOTIDE SEQUENCE [LARGE SCALE GENOMIC DNA]</scope>
    <source>
        <strain evidence="2">NA</strain>
    </source>
</reference>
<comment type="caution">
    <text evidence="1">The sequence shown here is derived from an EMBL/GenBank/DDBJ whole genome shotgun (WGS) entry which is preliminary data.</text>
</comment>
<evidence type="ECO:0008006" key="3">
    <source>
        <dbReference type="Google" id="ProtNLM"/>
    </source>
</evidence>
<evidence type="ECO:0000313" key="2">
    <source>
        <dbReference type="Proteomes" id="UP000004810"/>
    </source>
</evidence>
<dbReference type="Gene3D" id="3.40.30.10">
    <property type="entry name" value="Glutaredoxin"/>
    <property type="match status" value="1"/>
</dbReference>
<dbReference type="PANTHER" id="PTHR46497:SF1">
    <property type="entry name" value="THIOREDOXIN DOMAIN-CONTAINING PROTEIN 11"/>
    <property type="match status" value="1"/>
</dbReference>
<sequence length="314" mass="35976">MGSDKWPGKFYRKFIDNLNMRSLLASLVLSILLLNFDAFCNSNGQLSQRESFPPRPFFPPSSKKYLVDYYTGNDAEPQHLLYKSEIVVVMYYAPWSRRCTKTRVVFEKVARSLSASSDISFAAVNCFFPMGNAENLTKPTHIQSLWISRLRNPIRRLIGPVAVNSFLDEFDDAVIAFFHAEIAFAVSYEFQQYIKAALMVFQRQNLLDKVGFAIVTNSSLAMSLNSSPRAWIQLRSWNLTFNYNGSNITAYKIFDWVKNQAHKSNGLQWISPEMNGIAKSEEMLSILQHGATVVMFVDRQVLYPHSWTISVMKQ</sequence>
<dbReference type="SUPFAM" id="SSF52833">
    <property type="entry name" value="Thioredoxin-like"/>
    <property type="match status" value="1"/>
</dbReference>
<dbReference type="Proteomes" id="UP000004810">
    <property type="component" value="Unassembled WGS sequence"/>
</dbReference>
<gene>
    <name evidence="1" type="ORF">WUBG_05823</name>
</gene>
<evidence type="ECO:0000313" key="1">
    <source>
        <dbReference type="EMBL" id="EJW83267.1"/>
    </source>
</evidence>
<dbReference type="InterPro" id="IPR052792">
    <property type="entry name" value="Thioredoxin_dom-contain_11"/>
</dbReference>
<protein>
    <recommendedName>
        <fullName evidence="3">Thioredoxin domain-containing protein</fullName>
    </recommendedName>
</protein>
<proteinExistence type="predicted"/>
<name>J9F1E0_WUCBA</name>
<feature type="non-terminal residue" evidence="1">
    <location>
        <position position="314"/>
    </location>
</feature>
<dbReference type="PANTHER" id="PTHR46497">
    <property type="entry name" value="THIOREDOXIN DOMAIN-CONTAINING PROTEIN 11"/>
    <property type="match status" value="1"/>
</dbReference>
<dbReference type="EMBL" id="ADBV01002318">
    <property type="protein sequence ID" value="EJW83267.1"/>
    <property type="molecule type" value="Genomic_DNA"/>
</dbReference>
<accession>J9F1E0</accession>
<dbReference type="InterPro" id="IPR036249">
    <property type="entry name" value="Thioredoxin-like_sf"/>
</dbReference>
<organism evidence="1 2">
    <name type="scientific">Wuchereria bancrofti</name>
    <dbReference type="NCBI Taxonomy" id="6293"/>
    <lineage>
        <taxon>Eukaryota</taxon>
        <taxon>Metazoa</taxon>
        <taxon>Ecdysozoa</taxon>
        <taxon>Nematoda</taxon>
        <taxon>Chromadorea</taxon>
        <taxon>Rhabditida</taxon>
        <taxon>Spirurina</taxon>
        <taxon>Spiruromorpha</taxon>
        <taxon>Filarioidea</taxon>
        <taxon>Onchocercidae</taxon>
        <taxon>Wuchereria</taxon>
    </lineage>
</organism>